<dbReference type="EMBL" id="FRAR01000014">
    <property type="protein sequence ID" value="SHK47008.1"/>
    <property type="molecule type" value="Genomic_DNA"/>
</dbReference>
<organism evidence="2 3">
    <name type="scientific">Desulforamulus aeronauticus DSM 10349</name>
    <dbReference type="NCBI Taxonomy" id="1121421"/>
    <lineage>
        <taxon>Bacteria</taxon>
        <taxon>Bacillati</taxon>
        <taxon>Bacillota</taxon>
        <taxon>Clostridia</taxon>
        <taxon>Eubacteriales</taxon>
        <taxon>Peptococcaceae</taxon>
        <taxon>Desulforamulus</taxon>
    </lineage>
</organism>
<sequence length="69" mass="7977">MNISSGSLLLKMMPNLFLIIVLIVVVATVVFKWLWNTTIPQIFGLKEITYWQSLRLLLIAWLLFGHFGN</sequence>
<protein>
    <submittedName>
        <fullName evidence="2">Uncharacterized protein</fullName>
    </submittedName>
</protein>
<feature type="transmembrane region" description="Helical" evidence="1">
    <location>
        <begin position="50"/>
        <end position="68"/>
    </location>
</feature>
<proteinExistence type="predicted"/>
<reference evidence="3" key="1">
    <citation type="submission" date="2016-11" db="EMBL/GenBank/DDBJ databases">
        <authorList>
            <person name="Varghese N."/>
            <person name="Submissions S."/>
        </authorList>
    </citation>
    <scope>NUCLEOTIDE SEQUENCE [LARGE SCALE GENOMIC DNA]</scope>
    <source>
        <strain evidence="3">DSM 10349</strain>
    </source>
</reference>
<keyword evidence="1" id="KW-0472">Membrane</keyword>
<dbReference type="OrthoDB" id="1799311at2"/>
<keyword evidence="1" id="KW-0812">Transmembrane</keyword>
<keyword evidence="1" id="KW-1133">Transmembrane helix</keyword>
<feature type="transmembrane region" description="Helical" evidence="1">
    <location>
        <begin position="12"/>
        <end position="35"/>
    </location>
</feature>
<gene>
    <name evidence="2" type="ORF">SAMN02745123_01963</name>
</gene>
<dbReference type="Proteomes" id="UP000183997">
    <property type="component" value="Unassembled WGS sequence"/>
</dbReference>
<keyword evidence="3" id="KW-1185">Reference proteome</keyword>
<dbReference type="STRING" id="1121421.SAMN02745123_01963"/>
<evidence type="ECO:0000256" key="1">
    <source>
        <dbReference type="SAM" id="Phobius"/>
    </source>
</evidence>
<name>A0A1M6SQZ4_9FIRM</name>
<accession>A0A1M6SQZ4</accession>
<evidence type="ECO:0000313" key="3">
    <source>
        <dbReference type="Proteomes" id="UP000183997"/>
    </source>
</evidence>
<evidence type="ECO:0000313" key="2">
    <source>
        <dbReference type="EMBL" id="SHK47008.1"/>
    </source>
</evidence>
<dbReference type="AlphaFoldDB" id="A0A1M6SQZ4"/>